<accession>A0A1S8ARM1</accession>
<proteinExistence type="predicted"/>
<sequence length="70" mass="8029">MLTATLWLALFEVWAVTGLCFDIEFVCVSTLTSDFVDRSRRGEADVHFLAQCTACLRIVDRVPFCLERDR</sequence>
<comment type="caution">
    <text evidence="1">The sequence shown here is derived from an EMBL/GenBank/DDBJ whole genome shotgun (WGS) entry which is preliminary data.</text>
</comment>
<reference evidence="2" key="1">
    <citation type="submission" date="2016-04" db="EMBL/GenBank/DDBJ databases">
        <authorList>
            <person name="Chen S.-C."/>
            <person name="Lai M.-C."/>
        </authorList>
    </citation>
    <scope>NUCLEOTIDE SEQUENCE [LARGE SCALE GENOMIC DNA]</scope>
    <source>
        <strain evidence="2">AB14</strain>
    </source>
</reference>
<evidence type="ECO:0000313" key="1">
    <source>
        <dbReference type="EMBL" id="OLZ39320.1"/>
    </source>
</evidence>
<name>A0A1S8ARM1_9EURY</name>
<dbReference type="EMBL" id="LWLN01000002">
    <property type="protein sequence ID" value="OLZ39320.1"/>
    <property type="molecule type" value="Genomic_DNA"/>
</dbReference>
<dbReference type="AlphaFoldDB" id="A0A1S8ARM1"/>
<dbReference type="Proteomes" id="UP000189370">
    <property type="component" value="Unassembled WGS sequence"/>
</dbReference>
<keyword evidence="2" id="KW-1185">Reference proteome</keyword>
<gene>
    <name evidence="1" type="ORF">A6E15_18170</name>
</gene>
<organism evidence="1 2">
    <name type="scientific">Natrinema saccharevitans</name>
    <dbReference type="NCBI Taxonomy" id="301967"/>
    <lineage>
        <taxon>Archaea</taxon>
        <taxon>Methanobacteriati</taxon>
        <taxon>Methanobacteriota</taxon>
        <taxon>Stenosarchaea group</taxon>
        <taxon>Halobacteria</taxon>
        <taxon>Halobacteriales</taxon>
        <taxon>Natrialbaceae</taxon>
        <taxon>Natrinema</taxon>
    </lineage>
</organism>
<protein>
    <submittedName>
        <fullName evidence="1">Uncharacterized protein</fullName>
    </submittedName>
</protein>
<evidence type="ECO:0000313" key="2">
    <source>
        <dbReference type="Proteomes" id="UP000189370"/>
    </source>
</evidence>